<feature type="active site" description="Tele-phosphohistidine intermediate" evidence="1">
    <location>
        <position position="8"/>
    </location>
</feature>
<comment type="caution">
    <text evidence="3">The sequence shown here is derived from an EMBL/GenBank/DDBJ whole genome shotgun (WGS) entry which is preliminary data.</text>
</comment>
<dbReference type="InterPro" id="IPR013078">
    <property type="entry name" value="His_Pase_superF_clade-1"/>
</dbReference>
<dbReference type="PANTHER" id="PTHR48100:SF1">
    <property type="entry name" value="HISTIDINE PHOSPHATASE FAMILY PROTEIN-RELATED"/>
    <property type="match status" value="1"/>
</dbReference>
<evidence type="ECO:0000256" key="1">
    <source>
        <dbReference type="PIRSR" id="PIRSR613078-1"/>
    </source>
</evidence>
<evidence type="ECO:0000313" key="3">
    <source>
        <dbReference type="EMBL" id="SCX50432.1"/>
    </source>
</evidence>
<dbReference type="InterPro" id="IPR050275">
    <property type="entry name" value="PGM_Phosphatase"/>
</dbReference>
<proteinExistence type="predicted"/>
<dbReference type="RefSeq" id="WP_017458282.1">
    <property type="nucleotide sequence ID" value="NZ_FMUI01000006.1"/>
</dbReference>
<reference evidence="3 4" key="1">
    <citation type="submission" date="2016-10" db="EMBL/GenBank/DDBJ databases">
        <authorList>
            <person name="Varghese N."/>
            <person name="Submissions S."/>
        </authorList>
    </citation>
    <scope>NUCLEOTIDE SEQUENCE [LARGE SCALE GENOMIC DNA]</scope>
    <source>
        <strain evidence="3 4">CGMCC 1.12102</strain>
    </source>
</reference>
<dbReference type="SMART" id="SM00855">
    <property type="entry name" value="PGAM"/>
    <property type="match status" value="1"/>
</dbReference>
<gene>
    <name evidence="3" type="ORF">SAMN02927897_02250</name>
</gene>
<name>A0A1G4YAJ5_9ENTR</name>
<protein>
    <submittedName>
        <fullName evidence="3">Probable phosphoglycerate mutase</fullName>
    </submittedName>
</protein>
<dbReference type="GO" id="GO:0016791">
    <property type="term" value="F:phosphatase activity"/>
    <property type="evidence" value="ECO:0007669"/>
    <property type="project" value="TreeGrafter"/>
</dbReference>
<organism evidence="3 4">
    <name type="scientific">Kosakonia sacchari</name>
    <dbReference type="NCBI Taxonomy" id="1158459"/>
    <lineage>
        <taxon>Bacteria</taxon>
        <taxon>Pseudomonadati</taxon>
        <taxon>Pseudomonadota</taxon>
        <taxon>Gammaproteobacteria</taxon>
        <taxon>Enterobacterales</taxon>
        <taxon>Enterobacteriaceae</taxon>
        <taxon>Kosakonia</taxon>
    </lineage>
</organism>
<dbReference type="CDD" id="cd07067">
    <property type="entry name" value="HP_PGM_like"/>
    <property type="match status" value="1"/>
</dbReference>
<dbReference type="GO" id="GO:0005737">
    <property type="term" value="C:cytoplasm"/>
    <property type="evidence" value="ECO:0007669"/>
    <property type="project" value="TreeGrafter"/>
</dbReference>
<evidence type="ECO:0000256" key="2">
    <source>
        <dbReference type="PIRSR" id="PIRSR613078-2"/>
    </source>
</evidence>
<dbReference type="EMBL" id="FMUI01000006">
    <property type="protein sequence ID" value="SCX50432.1"/>
    <property type="molecule type" value="Genomic_DNA"/>
</dbReference>
<dbReference type="AlphaFoldDB" id="A0A1G4YAJ5"/>
<dbReference type="GeneID" id="23846519"/>
<feature type="binding site" evidence="2">
    <location>
        <begin position="7"/>
        <end position="14"/>
    </location>
    <ligand>
        <name>substrate</name>
    </ligand>
</feature>
<dbReference type="PANTHER" id="PTHR48100">
    <property type="entry name" value="BROAD-SPECIFICITY PHOSPHATASE YOR283W-RELATED"/>
    <property type="match status" value="1"/>
</dbReference>
<evidence type="ECO:0000313" key="4">
    <source>
        <dbReference type="Proteomes" id="UP000183569"/>
    </source>
</evidence>
<accession>A0A1G4YAJ5</accession>
<feature type="active site" description="Proton donor/acceptor" evidence="1">
    <location>
        <position position="83"/>
    </location>
</feature>
<feature type="binding site" evidence="2">
    <location>
        <position position="59"/>
    </location>
    <ligand>
        <name>substrate</name>
    </ligand>
</feature>
<dbReference type="InterPro" id="IPR029033">
    <property type="entry name" value="His_PPase_superfam"/>
</dbReference>
<dbReference type="SUPFAM" id="SSF53254">
    <property type="entry name" value="Phosphoglycerate mutase-like"/>
    <property type="match status" value="1"/>
</dbReference>
<dbReference type="Proteomes" id="UP000183569">
    <property type="component" value="Unassembled WGS sequence"/>
</dbReference>
<sequence>MKALLIRHPQTEWNRAGIIQGQLDSPLTPRGREEGHALIRGLRDAGIHPDVVFSSPLGRAQQMALLIAEQYHCDIRLDEALQEQNFGEFDGRLLSDIRREYPRFGDDEGFQPPQGESPGQAAQRLLDFLHRLPGICPHHTVALVSHGQIMQAAIAQLLENSLENVARYHHHNASYSLLEINDDTCRVARWGVASHLLGLKNG</sequence>
<dbReference type="Pfam" id="PF00300">
    <property type="entry name" value="His_Phos_1"/>
    <property type="match status" value="1"/>
</dbReference>
<dbReference type="Gene3D" id="3.40.50.1240">
    <property type="entry name" value="Phosphoglycerate mutase-like"/>
    <property type="match status" value="1"/>
</dbReference>